<dbReference type="EMBL" id="WITJ01000022">
    <property type="protein sequence ID" value="MQW40532.1"/>
    <property type="molecule type" value="Genomic_DNA"/>
</dbReference>
<reference evidence="1 2" key="1">
    <citation type="submission" date="2019-10" db="EMBL/GenBank/DDBJ databases">
        <authorList>
            <person name="Dong K."/>
        </authorList>
    </citation>
    <scope>NUCLEOTIDE SEQUENCE [LARGE SCALE GENOMIC DNA]</scope>
    <source>
        <strain evidence="1 2">DSM 28960</strain>
    </source>
</reference>
<dbReference type="RefSeq" id="WP_153497160.1">
    <property type="nucleotide sequence ID" value="NZ_CBCRWP010000037.1"/>
</dbReference>
<sequence length="126" mass="14851">MRRVTGIVTNSQAFYDHYDFEFNDITYVFPTFGEYFVKATRKDNGLVIWIKFSSITAIYEDGDNACDEIKCYSENQIKEYAVNFASFLLKKISLTELSDLTFDKNYEECAKNMLEEYQNTKNEEMK</sequence>
<gene>
    <name evidence="1" type="ORF">GHI93_11435</name>
</gene>
<organism evidence="1 2">
    <name type="scientific">Lactococcus hircilactis</name>
    <dbReference type="NCBI Taxonomy" id="1494462"/>
    <lineage>
        <taxon>Bacteria</taxon>
        <taxon>Bacillati</taxon>
        <taxon>Bacillota</taxon>
        <taxon>Bacilli</taxon>
        <taxon>Lactobacillales</taxon>
        <taxon>Streptococcaceae</taxon>
        <taxon>Lactococcus</taxon>
    </lineage>
</organism>
<dbReference type="AlphaFoldDB" id="A0A7X1ZC17"/>
<dbReference type="Proteomes" id="UP000439550">
    <property type="component" value="Unassembled WGS sequence"/>
</dbReference>
<name>A0A7X1ZC17_9LACT</name>
<proteinExistence type="predicted"/>
<evidence type="ECO:0000313" key="2">
    <source>
        <dbReference type="Proteomes" id="UP000439550"/>
    </source>
</evidence>
<evidence type="ECO:0000313" key="1">
    <source>
        <dbReference type="EMBL" id="MQW40532.1"/>
    </source>
</evidence>
<protein>
    <submittedName>
        <fullName evidence="1">Uncharacterized protein</fullName>
    </submittedName>
</protein>
<comment type="caution">
    <text evidence="1">The sequence shown here is derived from an EMBL/GenBank/DDBJ whole genome shotgun (WGS) entry which is preliminary data.</text>
</comment>
<keyword evidence="2" id="KW-1185">Reference proteome</keyword>
<accession>A0A7X1ZC17</accession>